<protein>
    <submittedName>
        <fullName evidence="8">Neelaredoxin</fullName>
    </submittedName>
</protein>
<dbReference type="PANTHER" id="PTHR36541:SF1">
    <property type="entry name" value="SUPEROXIDE REDUCTASE-RELATED"/>
    <property type="match status" value="1"/>
</dbReference>
<evidence type="ECO:0000256" key="6">
    <source>
        <dbReference type="ARBA" id="ARBA00023004"/>
    </source>
</evidence>
<dbReference type="NCBIfam" id="TIGR00332">
    <property type="entry name" value="neela_ferrous"/>
    <property type="match status" value="1"/>
</dbReference>
<evidence type="ECO:0000313" key="8">
    <source>
        <dbReference type="EMBL" id="HHS30378.1"/>
    </source>
</evidence>
<evidence type="ECO:0000256" key="1">
    <source>
        <dbReference type="ARBA" id="ARBA00005941"/>
    </source>
</evidence>
<name>A0A7V6A5F9_9BACT</name>
<proteinExistence type="inferred from homology"/>
<keyword evidence="3" id="KW-0479">Metal-binding</keyword>
<dbReference type="GO" id="GO:0005506">
    <property type="term" value="F:iron ion binding"/>
    <property type="evidence" value="ECO:0007669"/>
    <property type="project" value="InterPro"/>
</dbReference>
<comment type="similarity">
    <text evidence="1">Belongs to the desulfoferrodoxin family.</text>
</comment>
<dbReference type="CDD" id="cd03172">
    <property type="entry name" value="SORL_classII"/>
    <property type="match status" value="1"/>
</dbReference>
<accession>A0A7V6A5F9</accession>
<feature type="domain" description="Desulfoferrodoxin ferrous iron-binding" evidence="7">
    <location>
        <begin position="10"/>
        <end position="123"/>
    </location>
</feature>
<evidence type="ECO:0000256" key="5">
    <source>
        <dbReference type="ARBA" id="ARBA00023002"/>
    </source>
</evidence>
<organism evidence="8">
    <name type="scientific">Desulfobacca acetoxidans</name>
    <dbReference type="NCBI Taxonomy" id="60893"/>
    <lineage>
        <taxon>Bacteria</taxon>
        <taxon>Pseudomonadati</taxon>
        <taxon>Thermodesulfobacteriota</taxon>
        <taxon>Desulfobaccia</taxon>
        <taxon>Desulfobaccales</taxon>
        <taxon>Desulfobaccaceae</taxon>
        <taxon>Desulfobacca</taxon>
    </lineage>
</organism>
<dbReference type="PANTHER" id="PTHR36541">
    <property type="entry name" value="SUPEROXIDE REDUCTASE-RELATED"/>
    <property type="match status" value="1"/>
</dbReference>
<reference evidence="8" key="1">
    <citation type="journal article" date="2020" name="mSystems">
        <title>Genome- and Community-Level Interaction Insights into Carbon Utilization and Element Cycling Functions of Hydrothermarchaeota in Hydrothermal Sediment.</title>
        <authorList>
            <person name="Zhou Z."/>
            <person name="Liu Y."/>
            <person name="Xu W."/>
            <person name="Pan J."/>
            <person name="Luo Z.H."/>
            <person name="Li M."/>
        </authorList>
    </citation>
    <scope>NUCLEOTIDE SEQUENCE [LARGE SCALE GENOMIC DNA]</scope>
    <source>
        <strain evidence="8">SpSt-767</strain>
    </source>
</reference>
<dbReference type="InterPro" id="IPR036073">
    <property type="entry name" value="Desulfoferrodoxin_Fe-bd_dom_sf"/>
</dbReference>
<gene>
    <name evidence="8" type="ORF">ENV52_11840</name>
</gene>
<keyword evidence="4" id="KW-0249">Electron transport</keyword>
<dbReference type="Pfam" id="PF01880">
    <property type="entry name" value="Desulfoferrodox"/>
    <property type="match status" value="1"/>
</dbReference>
<evidence type="ECO:0000256" key="2">
    <source>
        <dbReference type="ARBA" id="ARBA00022448"/>
    </source>
</evidence>
<evidence type="ECO:0000256" key="3">
    <source>
        <dbReference type="ARBA" id="ARBA00022723"/>
    </source>
</evidence>
<keyword evidence="6" id="KW-0408">Iron</keyword>
<dbReference type="InterPro" id="IPR051233">
    <property type="entry name" value="Desulfoferrodoxin_SOR"/>
</dbReference>
<dbReference type="InterPro" id="IPR002742">
    <property type="entry name" value="Desulfoferrodoxin_Fe-bd_dom"/>
</dbReference>
<comment type="caution">
    <text evidence="8">The sequence shown here is derived from an EMBL/GenBank/DDBJ whole genome shotgun (WGS) entry which is preliminary data.</text>
</comment>
<dbReference type="Gene3D" id="2.60.40.730">
    <property type="entry name" value="SOR catalytic domain"/>
    <property type="match status" value="1"/>
</dbReference>
<keyword evidence="2" id="KW-0813">Transport</keyword>
<dbReference type="AlphaFoldDB" id="A0A7V6A5F9"/>
<dbReference type="SUPFAM" id="SSF49367">
    <property type="entry name" value="Superoxide reductase-like"/>
    <property type="match status" value="1"/>
</dbReference>
<evidence type="ECO:0000259" key="7">
    <source>
        <dbReference type="Pfam" id="PF01880"/>
    </source>
</evidence>
<dbReference type="EMBL" id="DTGR01000184">
    <property type="protein sequence ID" value="HHS30378.1"/>
    <property type="molecule type" value="Genomic_DNA"/>
</dbReference>
<evidence type="ECO:0000256" key="4">
    <source>
        <dbReference type="ARBA" id="ARBA00022982"/>
    </source>
</evidence>
<dbReference type="GO" id="GO:0016491">
    <property type="term" value="F:oxidoreductase activity"/>
    <property type="evidence" value="ECO:0007669"/>
    <property type="project" value="UniProtKB-KW"/>
</dbReference>
<keyword evidence="5" id="KW-0560">Oxidoreductase</keyword>
<sequence>MKIGDVVQSADWKAEKHVPVIEGPDAVGAEEIFEVKVAIGKEIAHPNTTEHHIRWISVFFKPDGDKFAYQVAHCEFAAHGESVEGPNKGPVYTHHGVTVSLKINKPGTILASSLCNIHGLWENAKTISIK</sequence>